<feature type="transmembrane region" description="Helical" evidence="5">
    <location>
        <begin position="275"/>
        <end position="296"/>
    </location>
</feature>
<keyword evidence="8" id="KW-1185">Reference proteome</keyword>
<keyword evidence="4 5" id="KW-0472">Membrane</keyword>
<evidence type="ECO:0000256" key="4">
    <source>
        <dbReference type="ARBA" id="ARBA00023136"/>
    </source>
</evidence>
<evidence type="ECO:0000256" key="1">
    <source>
        <dbReference type="ARBA" id="ARBA00004141"/>
    </source>
</evidence>
<comment type="subcellular location">
    <subcellularLocation>
        <location evidence="1">Membrane</location>
        <topology evidence="1">Multi-pass membrane protein</topology>
    </subcellularLocation>
</comment>
<reference evidence="8" key="1">
    <citation type="journal article" date="2019" name="Int. J. Syst. Evol. Microbiol.">
        <title>The Global Catalogue of Microorganisms (GCM) 10K type strain sequencing project: providing services to taxonomists for standard genome sequencing and annotation.</title>
        <authorList>
            <consortium name="The Broad Institute Genomics Platform"/>
            <consortium name="The Broad Institute Genome Sequencing Center for Infectious Disease"/>
            <person name="Wu L."/>
            <person name="Ma J."/>
        </authorList>
    </citation>
    <scope>NUCLEOTIDE SEQUENCE [LARGE SCALE GENOMIC DNA]</scope>
    <source>
        <strain evidence="8">CGMCC 4.7204</strain>
    </source>
</reference>
<feature type="transmembrane region" description="Helical" evidence="5">
    <location>
        <begin position="37"/>
        <end position="58"/>
    </location>
</feature>
<name>A0ABV8L327_9NOCA</name>
<feature type="transmembrane region" description="Helical" evidence="5">
    <location>
        <begin position="317"/>
        <end position="341"/>
    </location>
</feature>
<feature type="transmembrane region" description="Helical" evidence="5">
    <location>
        <begin position="361"/>
        <end position="383"/>
    </location>
</feature>
<comment type="caution">
    <text evidence="7">The sequence shown here is derived from an EMBL/GenBank/DDBJ whole genome shotgun (WGS) entry which is preliminary data.</text>
</comment>
<proteinExistence type="predicted"/>
<organism evidence="7 8">
    <name type="scientific">Nocardia rhizosphaerae</name>
    <dbReference type="NCBI Taxonomy" id="1691571"/>
    <lineage>
        <taxon>Bacteria</taxon>
        <taxon>Bacillati</taxon>
        <taxon>Actinomycetota</taxon>
        <taxon>Actinomycetes</taxon>
        <taxon>Mycobacteriales</taxon>
        <taxon>Nocardiaceae</taxon>
        <taxon>Nocardia</taxon>
    </lineage>
</organism>
<keyword evidence="3 5" id="KW-1133">Transmembrane helix</keyword>
<gene>
    <name evidence="7" type="ORF">ACFOW8_06975</name>
</gene>
<dbReference type="RefSeq" id="WP_378547121.1">
    <property type="nucleotide sequence ID" value="NZ_JBHSBA010000003.1"/>
</dbReference>
<keyword evidence="2 5" id="KW-0812">Transmembrane</keyword>
<evidence type="ECO:0000256" key="2">
    <source>
        <dbReference type="ARBA" id="ARBA00022692"/>
    </source>
</evidence>
<evidence type="ECO:0000313" key="7">
    <source>
        <dbReference type="EMBL" id="MFC4124662.1"/>
    </source>
</evidence>
<protein>
    <submittedName>
        <fullName evidence="7">ABC transporter permease</fullName>
    </submittedName>
</protein>
<accession>A0ABV8L327</accession>
<feature type="domain" description="ABC-2 type transporter transmembrane" evidence="6">
    <location>
        <begin position="37"/>
        <end position="371"/>
    </location>
</feature>
<sequence>MRGQRPEAVTRGLASSRGVWRIVAAREIVVKLRDRNFVISTVVTVVAIVASLLIAGIVSGRTDKIDVVVTGTDGAAVVALANELAAAADADVDFLARPVADRAEVVRQVRDDQVEAGLAPDQPGGWVLIANGSENTEATTYISAAAQQLALQRNAEAAGVSLTELALGGAVTPVILDESAVDPGLAKIVALVFAFLFYLASVLFGMSIAQSVVEEKQNRIVEILASAMPLRQLLIGKVAGNTVLAFAQLALFVGAGLAGLAATGQGGQLGRIAGAAGWFIVFFLVGFLALASLWAVAGSLATRSEDLQSTATPLSMLIMIVLFAGIFLTGTGRVIASYIPITSIVAMPSRLADGTAAWWEPFVSLALMAVATYGIVVVAERIYRRSLMQTQGRLTMRQALALEE</sequence>
<dbReference type="EMBL" id="JBHSBA010000003">
    <property type="protein sequence ID" value="MFC4124662.1"/>
    <property type="molecule type" value="Genomic_DNA"/>
</dbReference>
<dbReference type="InterPro" id="IPR013525">
    <property type="entry name" value="ABC2_TM"/>
</dbReference>
<evidence type="ECO:0000256" key="5">
    <source>
        <dbReference type="SAM" id="Phobius"/>
    </source>
</evidence>
<dbReference type="Proteomes" id="UP001595767">
    <property type="component" value="Unassembled WGS sequence"/>
</dbReference>
<evidence type="ECO:0000256" key="3">
    <source>
        <dbReference type="ARBA" id="ARBA00022989"/>
    </source>
</evidence>
<feature type="transmembrane region" description="Helical" evidence="5">
    <location>
        <begin position="188"/>
        <end position="209"/>
    </location>
</feature>
<feature type="transmembrane region" description="Helical" evidence="5">
    <location>
        <begin position="238"/>
        <end position="263"/>
    </location>
</feature>
<dbReference type="Pfam" id="PF12698">
    <property type="entry name" value="ABC2_membrane_3"/>
    <property type="match status" value="1"/>
</dbReference>
<evidence type="ECO:0000313" key="8">
    <source>
        <dbReference type="Proteomes" id="UP001595767"/>
    </source>
</evidence>
<evidence type="ECO:0000259" key="6">
    <source>
        <dbReference type="Pfam" id="PF12698"/>
    </source>
</evidence>